<keyword evidence="14" id="KW-1185">Reference proteome</keyword>
<gene>
    <name evidence="13" type="ORF">P879_02642</name>
</gene>
<evidence type="ECO:0000256" key="10">
    <source>
        <dbReference type="SAM" id="Phobius"/>
    </source>
</evidence>
<dbReference type="AlphaFoldDB" id="A0A8T0DEE1"/>
<evidence type="ECO:0000256" key="2">
    <source>
        <dbReference type="ARBA" id="ARBA00022692"/>
    </source>
</evidence>
<dbReference type="CDD" id="cd11304">
    <property type="entry name" value="Cadherin_repeat"/>
    <property type="match status" value="4"/>
</dbReference>
<dbReference type="InterPro" id="IPR015919">
    <property type="entry name" value="Cadherin-like_sf"/>
</dbReference>
<keyword evidence="4 9" id="KW-0106">Calcium</keyword>
<evidence type="ECO:0000256" key="7">
    <source>
        <dbReference type="ARBA" id="ARBA00023136"/>
    </source>
</evidence>
<evidence type="ECO:0000313" key="13">
    <source>
        <dbReference type="EMBL" id="KAF8566183.1"/>
    </source>
</evidence>
<comment type="caution">
    <text evidence="13">The sequence shown here is derived from an EMBL/GenBank/DDBJ whole genome shotgun (WGS) entry which is preliminary data.</text>
</comment>
<feature type="domain" description="Cadherin" evidence="12">
    <location>
        <begin position="287"/>
        <end position="407"/>
    </location>
</feature>
<evidence type="ECO:0000256" key="6">
    <source>
        <dbReference type="ARBA" id="ARBA00022989"/>
    </source>
</evidence>
<reference evidence="13 14" key="1">
    <citation type="submission" date="2019-07" db="EMBL/GenBank/DDBJ databases">
        <title>Annotation for the trematode Paragonimus westermani.</title>
        <authorList>
            <person name="Choi Y.-J."/>
        </authorList>
    </citation>
    <scope>NUCLEOTIDE SEQUENCE [LARGE SCALE GENOMIC DNA]</scope>
    <source>
        <strain evidence="13">180907_Pwestermani</strain>
    </source>
</reference>
<feature type="domain" description="Cadherin" evidence="12">
    <location>
        <begin position="577"/>
        <end position="653"/>
    </location>
</feature>
<keyword evidence="7 10" id="KW-0472">Membrane</keyword>
<dbReference type="InterPro" id="IPR050174">
    <property type="entry name" value="Protocadherin/Cadherin-CA"/>
</dbReference>
<feature type="domain" description="Cadherin" evidence="12">
    <location>
        <begin position="165"/>
        <end position="283"/>
    </location>
</feature>
<dbReference type="GO" id="GO:0005886">
    <property type="term" value="C:plasma membrane"/>
    <property type="evidence" value="ECO:0007669"/>
    <property type="project" value="InterPro"/>
</dbReference>
<feature type="domain" description="Cadherin" evidence="12">
    <location>
        <begin position="684"/>
        <end position="789"/>
    </location>
</feature>
<dbReference type="SMART" id="SM00112">
    <property type="entry name" value="CA"/>
    <property type="match status" value="4"/>
</dbReference>
<evidence type="ECO:0000256" key="1">
    <source>
        <dbReference type="ARBA" id="ARBA00004167"/>
    </source>
</evidence>
<keyword evidence="11" id="KW-0732">Signal</keyword>
<evidence type="ECO:0000256" key="3">
    <source>
        <dbReference type="ARBA" id="ARBA00022737"/>
    </source>
</evidence>
<keyword evidence="3" id="KW-0677">Repeat</keyword>
<dbReference type="PANTHER" id="PTHR24028">
    <property type="entry name" value="CADHERIN-87A"/>
    <property type="match status" value="1"/>
</dbReference>
<dbReference type="InterPro" id="IPR020894">
    <property type="entry name" value="Cadherin_CS"/>
</dbReference>
<evidence type="ECO:0000313" key="14">
    <source>
        <dbReference type="Proteomes" id="UP000699462"/>
    </source>
</evidence>
<feature type="domain" description="Cadherin" evidence="12">
    <location>
        <begin position="25"/>
        <end position="157"/>
    </location>
</feature>
<dbReference type="GO" id="GO:0007156">
    <property type="term" value="P:homophilic cell adhesion via plasma membrane adhesion molecules"/>
    <property type="evidence" value="ECO:0007669"/>
    <property type="project" value="InterPro"/>
</dbReference>
<evidence type="ECO:0000256" key="9">
    <source>
        <dbReference type="PROSITE-ProRule" id="PRU00043"/>
    </source>
</evidence>
<dbReference type="PRINTS" id="PR00205">
    <property type="entry name" value="CADHERIN"/>
</dbReference>
<keyword evidence="5" id="KW-0130">Cell adhesion</keyword>
<dbReference type="PROSITE" id="PS00232">
    <property type="entry name" value="CADHERIN_1"/>
    <property type="match status" value="3"/>
</dbReference>
<evidence type="ECO:0000256" key="8">
    <source>
        <dbReference type="ARBA" id="ARBA00023180"/>
    </source>
</evidence>
<dbReference type="Pfam" id="PF08266">
    <property type="entry name" value="Cadherin_2"/>
    <property type="match status" value="1"/>
</dbReference>
<comment type="subcellular location">
    <subcellularLocation>
        <location evidence="1">Membrane</location>
        <topology evidence="1">Single-pass membrane protein</topology>
    </subcellularLocation>
</comment>
<feature type="chain" id="PRO_5035843846" description="Cadherin domain-containing protein" evidence="11">
    <location>
        <begin position="21"/>
        <end position="1132"/>
    </location>
</feature>
<keyword evidence="8" id="KW-0325">Glycoprotein</keyword>
<dbReference type="EMBL" id="JTDF01005485">
    <property type="protein sequence ID" value="KAF8566183.1"/>
    <property type="molecule type" value="Genomic_DNA"/>
</dbReference>
<keyword evidence="6 10" id="KW-1133">Transmembrane helix</keyword>
<dbReference type="GO" id="GO:0005509">
    <property type="term" value="F:calcium ion binding"/>
    <property type="evidence" value="ECO:0007669"/>
    <property type="project" value="UniProtKB-UniRule"/>
</dbReference>
<feature type="signal peptide" evidence="11">
    <location>
        <begin position="1"/>
        <end position="20"/>
    </location>
</feature>
<proteinExistence type="predicted"/>
<evidence type="ECO:0000259" key="12">
    <source>
        <dbReference type="PROSITE" id="PS50268"/>
    </source>
</evidence>
<dbReference type="SUPFAM" id="SSF49313">
    <property type="entry name" value="Cadherin-like"/>
    <property type="match status" value="5"/>
</dbReference>
<protein>
    <recommendedName>
        <fullName evidence="12">Cadherin domain-containing protein</fullName>
    </recommendedName>
</protein>
<dbReference type="OrthoDB" id="6252479at2759"/>
<dbReference type="Gene3D" id="2.60.40.60">
    <property type="entry name" value="Cadherins"/>
    <property type="match status" value="7"/>
</dbReference>
<organism evidence="13 14">
    <name type="scientific">Paragonimus westermani</name>
    <dbReference type="NCBI Taxonomy" id="34504"/>
    <lineage>
        <taxon>Eukaryota</taxon>
        <taxon>Metazoa</taxon>
        <taxon>Spiralia</taxon>
        <taxon>Lophotrochozoa</taxon>
        <taxon>Platyhelminthes</taxon>
        <taxon>Trematoda</taxon>
        <taxon>Digenea</taxon>
        <taxon>Plagiorchiida</taxon>
        <taxon>Troglotremata</taxon>
        <taxon>Troglotrematidae</taxon>
        <taxon>Paragonimus</taxon>
    </lineage>
</organism>
<dbReference type="PANTHER" id="PTHR24028:SF328">
    <property type="entry name" value="CADHERIN-3"/>
    <property type="match status" value="1"/>
</dbReference>
<evidence type="ECO:0000256" key="5">
    <source>
        <dbReference type="ARBA" id="ARBA00022889"/>
    </source>
</evidence>
<dbReference type="InterPro" id="IPR002126">
    <property type="entry name" value="Cadherin-like_dom"/>
</dbReference>
<dbReference type="Proteomes" id="UP000699462">
    <property type="component" value="Unassembled WGS sequence"/>
</dbReference>
<name>A0A8T0DEE1_9TREM</name>
<dbReference type="FunFam" id="2.60.40.60:FF:000092">
    <property type="entry name" value="Protocadherin 8"/>
    <property type="match status" value="1"/>
</dbReference>
<dbReference type="PROSITE" id="PS50268">
    <property type="entry name" value="CADHERIN_2"/>
    <property type="match status" value="5"/>
</dbReference>
<evidence type="ECO:0000256" key="11">
    <source>
        <dbReference type="SAM" id="SignalP"/>
    </source>
</evidence>
<feature type="transmembrane region" description="Helical" evidence="10">
    <location>
        <begin position="974"/>
        <end position="997"/>
    </location>
</feature>
<accession>A0A8T0DEE1</accession>
<dbReference type="Pfam" id="PF00028">
    <property type="entry name" value="Cadherin"/>
    <property type="match status" value="2"/>
</dbReference>
<evidence type="ECO:0000256" key="4">
    <source>
        <dbReference type="ARBA" id="ARBA00022837"/>
    </source>
</evidence>
<keyword evidence="2 10" id="KW-0812">Transmembrane</keyword>
<sequence length="1132" mass="127180">MFTLILSYLITALLVIKVTCVHNAKNAQIQYAITEEVPVRTLVGNILLDSSVTNQTRSKMTCYEFASDMSQLFELERNSTNLYTNDRIDREILCPHPFLLNHSESNTLRLSTNGFKTRTNKCLLEFAVVCKSHENSQEVWISVIIELKDIDDNPPVFLQSFSPSWSGSYKVHLPENVPIGSQHLLPSAYDADIDSNAKVRYQLLDGSSDVNYEEVFTIKVKEPSQANTEDSVYLTVQQKLDYEQNKEYFLRLEACGLTQVMPKCSSLPLRVLIQDVNDNAPNIVYPSKNIHEITVSEASPIGTLLIKLEVEDPDSNEAGRVTFSIPHATDSNPLTETIMNGNHTNHSLPFRLDPDTGEIRLSSSLSASDMSKYIMNILASDNGEPSLSTLLQLRINVADTNDHAPEIRIKRIGCNLQYSDPTKLIVLSNAETGTHVCLLMVSDADLHQNGHVKCQSETIDDELQQRFGIGFSLFSNGRVSGHALYTLQVTRDLSLSSRLSEVSTGGPALFTTLVVTCKDHGEPYALTSSVSLKIRLVHQKDYQLCFEHQQYRLEIEESDGPRFNLLRPQLQELVDHVKFELKPTKKMDDNCEQLHVNENTGELSFPVGIDREHNEYIRCLLVAFELDEKTITRSATTEIHINVTDINDNVPKIIPSILLTGFSLKEWDSLSDLYGEQLEGSIHIGTIVAEDLDAAENGTVRFHLKEVTAQATHPKSLSMSELRLPHFQLDSSTGQLTLPREEHKRVDREQTSDFELRVVLEDCGTVVKQSNMQTLKVHVDDVNDNPPKWDPQLVASVPTNMNIYDLGSTPVPLRIHWTASQESLDELSTHLRAFDPDQGENGQLSFFSLEQGQLPKSVLIGRTVLPKKAYQLNENGTVRVWMSNLLRDQEYIFGVAVRDHGHARQLQSTGYFYITPGLHRESVDTHIMKYGFSSFPNDVKQLPTTRSTNSANFSTVSVATHSPWFSLPVSTFKLVISSLLCFGVTVIFVGGMIVFVISRKRVIQNTEENVLHHQNHKGNTEDLARQEQVTSEPLVNHYTSTDPYNIYGAVNFVPQTGANIYYPDYYGAQLSQLGNHTENPSFMEDPLDHHGYPNSNGQCYSHVSAGLMTQAQHNNNTCSYANPVRPYGNFFK</sequence>
<dbReference type="InterPro" id="IPR013164">
    <property type="entry name" value="Cadherin_N"/>
</dbReference>